<dbReference type="Proteomes" id="UP001217089">
    <property type="component" value="Unassembled WGS sequence"/>
</dbReference>
<gene>
    <name evidence="2" type="ORF">KUTeg_008160</name>
</gene>
<organism evidence="2 3">
    <name type="scientific">Tegillarca granosa</name>
    <name type="common">Malaysian cockle</name>
    <name type="synonym">Anadara granosa</name>
    <dbReference type="NCBI Taxonomy" id="220873"/>
    <lineage>
        <taxon>Eukaryota</taxon>
        <taxon>Metazoa</taxon>
        <taxon>Spiralia</taxon>
        <taxon>Lophotrochozoa</taxon>
        <taxon>Mollusca</taxon>
        <taxon>Bivalvia</taxon>
        <taxon>Autobranchia</taxon>
        <taxon>Pteriomorphia</taxon>
        <taxon>Arcoida</taxon>
        <taxon>Arcoidea</taxon>
        <taxon>Arcidae</taxon>
        <taxon>Tegillarca</taxon>
    </lineage>
</organism>
<comment type="caution">
    <text evidence="2">The sequence shown here is derived from an EMBL/GenBank/DDBJ whole genome shotgun (WGS) entry which is preliminary data.</text>
</comment>
<sequence>MAAWSIRKTPPDILRSQLVNRLFWGHYEGGVAIFLVLHKNTYTPRSMPAASPNTTSSQSSNQSQSGEQLSRTNLYIRGLNPNTTDKDLVSGNI</sequence>
<protein>
    <submittedName>
        <fullName evidence="2">Uncharacterized protein</fullName>
    </submittedName>
</protein>
<proteinExistence type="predicted"/>
<feature type="compositionally biased region" description="Low complexity" evidence="1">
    <location>
        <begin position="48"/>
        <end position="65"/>
    </location>
</feature>
<evidence type="ECO:0000256" key="1">
    <source>
        <dbReference type="SAM" id="MobiDB-lite"/>
    </source>
</evidence>
<evidence type="ECO:0000313" key="3">
    <source>
        <dbReference type="Proteomes" id="UP001217089"/>
    </source>
</evidence>
<accession>A0ABQ9F8B6</accession>
<feature type="compositionally biased region" description="Basic and acidic residues" evidence="1">
    <location>
        <begin position="84"/>
        <end position="93"/>
    </location>
</feature>
<feature type="region of interest" description="Disordered" evidence="1">
    <location>
        <begin position="45"/>
        <end position="93"/>
    </location>
</feature>
<evidence type="ECO:0000313" key="2">
    <source>
        <dbReference type="EMBL" id="KAJ8313599.1"/>
    </source>
</evidence>
<name>A0ABQ9F8B6_TEGGR</name>
<keyword evidence="3" id="KW-1185">Reference proteome</keyword>
<reference evidence="2 3" key="1">
    <citation type="submission" date="2022-12" db="EMBL/GenBank/DDBJ databases">
        <title>Chromosome-level genome of Tegillarca granosa.</title>
        <authorList>
            <person name="Kim J."/>
        </authorList>
    </citation>
    <scope>NUCLEOTIDE SEQUENCE [LARGE SCALE GENOMIC DNA]</scope>
    <source>
        <strain evidence="2">Teg-2019</strain>
        <tissue evidence="2">Adductor muscle</tissue>
    </source>
</reference>
<dbReference type="EMBL" id="JARBDR010000342">
    <property type="protein sequence ID" value="KAJ8313599.1"/>
    <property type="molecule type" value="Genomic_DNA"/>
</dbReference>